<protein>
    <recommendedName>
        <fullName evidence="1">Malonyl-CoA:ACP transacylase (MAT) domain-containing protein</fullName>
    </recommendedName>
</protein>
<feature type="non-terminal residue" evidence="2">
    <location>
        <position position="68"/>
    </location>
</feature>
<accession>A0ABY0FN16</accession>
<dbReference type="Pfam" id="PF00698">
    <property type="entry name" value="Acyl_transf_1"/>
    <property type="match status" value="1"/>
</dbReference>
<feature type="domain" description="Malonyl-CoA:ACP transacylase (MAT)" evidence="1">
    <location>
        <begin position="1"/>
        <end position="67"/>
    </location>
</feature>
<proteinExistence type="predicted"/>
<evidence type="ECO:0000259" key="1">
    <source>
        <dbReference type="Pfam" id="PF00698"/>
    </source>
</evidence>
<gene>
    <name evidence="2" type="ORF">AA0119_g13693</name>
</gene>
<dbReference type="EMBL" id="PDXF01000718">
    <property type="protein sequence ID" value="RYN70524.1"/>
    <property type="molecule type" value="Genomic_DNA"/>
</dbReference>
<dbReference type="SUPFAM" id="SSF52151">
    <property type="entry name" value="FabD/lysophospholipase-like"/>
    <property type="match status" value="1"/>
</dbReference>
<dbReference type="Gene3D" id="3.40.366.10">
    <property type="entry name" value="Malonyl-Coenzyme A Acyl Carrier Protein, domain 2"/>
    <property type="match status" value="1"/>
</dbReference>
<sequence>MGKQLLLNPVFRNKLSELDSIFQEEAGFSSIEALQQGELGGSDRVQMLTYAVQIGLASLLQAEGITPQ</sequence>
<evidence type="ECO:0000313" key="3">
    <source>
        <dbReference type="Proteomes" id="UP000293195"/>
    </source>
</evidence>
<reference evidence="3" key="1">
    <citation type="journal article" date="2019" name="bioRxiv">
        <title>Genomics, evolutionary history and diagnostics of the Alternaria alternata species group including apple and Asian pear pathotypes.</title>
        <authorList>
            <person name="Armitage A.D."/>
            <person name="Cockerton H.M."/>
            <person name="Sreenivasaprasad S."/>
            <person name="Woodhall J.W."/>
            <person name="Lane C.R."/>
            <person name="Harrison R.J."/>
            <person name="Clarkson J.P."/>
        </authorList>
    </citation>
    <scope>NUCLEOTIDE SEQUENCE [LARGE SCALE GENOMIC DNA]</scope>
    <source>
        <strain evidence="3">FERA 635</strain>
    </source>
</reference>
<dbReference type="Proteomes" id="UP000293195">
    <property type="component" value="Unassembled WGS sequence"/>
</dbReference>
<comment type="caution">
    <text evidence="2">The sequence shown here is derived from an EMBL/GenBank/DDBJ whole genome shotgun (WGS) entry which is preliminary data.</text>
</comment>
<dbReference type="InterPro" id="IPR016035">
    <property type="entry name" value="Acyl_Trfase/lysoPLipase"/>
</dbReference>
<dbReference type="InterPro" id="IPR001227">
    <property type="entry name" value="Ac_transferase_dom_sf"/>
</dbReference>
<keyword evidence="3" id="KW-1185">Reference proteome</keyword>
<evidence type="ECO:0000313" key="2">
    <source>
        <dbReference type="EMBL" id="RYN70524.1"/>
    </source>
</evidence>
<organism evidence="2 3">
    <name type="scientific">Alternaria tenuissima</name>
    <dbReference type="NCBI Taxonomy" id="119927"/>
    <lineage>
        <taxon>Eukaryota</taxon>
        <taxon>Fungi</taxon>
        <taxon>Dikarya</taxon>
        <taxon>Ascomycota</taxon>
        <taxon>Pezizomycotina</taxon>
        <taxon>Dothideomycetes</taxon>
        <taxon>Pleosporomycetidae</taxon>
        <taxon>Pleosporales</taxon>
        <taxon>Pleosporineae</taxon>
        <taxon>Pleosporaceae</taxon>
        <taxon>Alternaria</taxon>
        <taxon>Alternaria sect. Alternaria</taxon>
        <taxon>Alternaria alternata complex</taxon>
    </lineage>
</organism>
<name>A0ABY0FN16_9PLEO</name>
<dbReference type="InterPro" id="IPR014043">
    <property type="entry name" value="Acyl_transferase_dom"/>
</dbReference>